<keyword evidence="1" id="KW-0812">Transmembrane</keyword>
<name>A0ABQ5UCX6_9HYPH</name>
<sequence>MPHMTQSHRKLIGAVLTLVSIVLWAALGTAIYLLLPPGLPGWVLIIYFIIAGMGWLLPSMAIIRWMARPDARG</sequence>
<dbReference type="InterPro" id="IPR021265">
    <property type="entry name" value="DUF2842"/>
</dbReference>
<organism evidence="2 3">
    <name type="scientific">Devosia yakushimensis</name>
    <dbReference type="NCBI Taxonomy" id="470028"/>
    <lineage>
        <taxon>Bacteria</taxon>
        <taxon>Pseudomonadati</taxon>
        <taxon>Pseudomonadota</taxon>
        <taxon>Alphaproteobacteria</taxon>
        <taxon>Hyphomicrobiales</taxon>
        <taxon>Devosiaceae</taxon>
        <taxon>Devosia</taxon>
    </lineage>
</organism>
<dbReference type="RefSeq" id="WP_284390134.1">
    <property type="nucleotide sequence ID" value="NZ_BSNG01000001.1"/>
</dbReference>
<gene>
    <name evidence="2" type="ORF">GCM10007913_18770</name>
</gene>
<reference evidence="2" key="1">
    <citation type="journal article" date="2014" name="Int. J. Syst. Evol. Microbiol.">
        <title>Complete genome of a new Firmicutes species belonging to the dominant human colonic microbiota ('Ruminococcus bicirculans') reveals two chromosomes and a selective capacity to utilize plant glucans.</title>
        <authorList>
            <consortium name="NISC Comparative Sequencing Program"/>
            <person name="Wegmann U."/>
            <person name="Louis P."/>
            <person name="Goesmann A."/>
            <person name="Henrissat B."/>
            <person name="Duncan S.H."/>
            <person name="Flint H.J."/>
        </authorList>
    </citation>
    <scope>NUCLEOTIDE SEQUENCE</scope>
    <source>
        <strain evidence="2">NBRC 103855</strain>
    </source>
</reference>
<feature type="transmembrane region" description="Helical" evidence="1">
    <location>
        <begin position="41"/>
        <end position="63"/>
    </location>
</feature>
<evidence type="ECO:0000313" key="3">
    <source>
        <dbReference type="Proteomes" id="UP001161406"/>
    </source>
</evidence>
<evidence type="ECO:0000256" key="1">
    <source>
        <dbReference type="SAM" id="Phobius"/>
    </source>
</evidence>
<feature type="transmembrane region" description="Helical" evidence="1">
    <location>
        <begin position="12"/>
        <end position="35"/>
    </location>
</feature>
<evidence type="ECO:0008006" key="4">
    <source>
        <dbReference type="Google" id="ProtNLM"/>
    </source>
</evidence>
<keyword evidence="1" id="KW-0472">Membrane</keyword>
<dbReference type="Proteomes" id="UP001161406">
    <property type="component" value="Unassembled WGS sequence"/>
</dbReference>
<keyword evidence="3" id="KW-1185">Reference proteome</keyword>
<keyword evidence="1" id="KW-1133">Transmembrane helix</keyword>
<dbReference type="EMBL" id="BSNG01000001">
    <property type="protein sequence ID" value="GLQ09945.1"/>
    <property type="molecule type" value="Genomic_DNA"/>
</dbReference>
<proteinExistence type="predicted"/>
<evidence type="ECO:0000313" key="2">
    <source>
        <dbReference type="EMBL" id="GLQ09945.1"/>
    </source>
</evidence>
<comment type="caution">
    <text evidence="2">The sequence shown here is derived from an EMBL/GenBank/DDBJ whole genome shotgun (WGS) entry which is preliminary data.</text>
</comment>
<reference evidence="2" key="2">
    <citation type="submission" date="2023-01" db="EMBL/GenBank/DDBJ databases">
        <title>Draft genome sequence of Devosia yakushimensis strain NBRC 103855.</title>
        <authorList>
            <person name="Sun Q."/>
            <person name="Mori K."/>
        </authorList>
    </citation>
    <scope>NUCLEOTIDE SEQUENCE</scope>
    <source>
        <strain evidence="2">NBRC 103855</strain>
    </source>
</reference>
<accession>A0ABQ5UCX6</accession>
<protein>
    <recommendedName>
        <fullName evidence="4">DUF2842 domain-containing protein</fullName>
    </recommendedName>
</protein>
<dbReference type="Pfam" id="PF11003">
    <property type="entry name" value="DUF2842"/>
    <property type="match status" value="1"/>
</dbReference>